<keyword evidence="2" id="KW-1185">Reference proteome</keyword>
<evidence type="ECO:0008006" key="3">
    <source>
        <dbReference type="Google" id="ProtNLM"/>
    </source>
</evidence>
<accession>A0A0J1FQV7</accession>
<evidence type="ECO:0000313" key="1">
    <source>
        <dbReference type="EMBL" id="KLU65677.1"/>
    </source>
</evidence>
<comment type="caution">
    <text evidence="1">The sequence shown here is derived from an EMBL/GenBank/DDBJ whole genome shotgun (WGS) entry which is preliminary data.</text>
</comment>
<dbReference type="AlphaFoldDB" id="A0A0J1FQV7"/>
<dbReference type="RefSeq" id="WP_242847134.1">
    <property type="nucleotide sequence ID" value="NZ_LDZY01000007.1"/>
</dbReference>
<dbReference type="EMBL" id="LDZY01000007">
    <property type="protein sequence ID" value="KLU65677.1"/>
    <property type="molecule type" value="Genomic_DNA"/>
</dbReference>
<dbReference type="Proteomes" id="UP000036356">
    <property type="component" value="Unassembled WGS sequence"/>
</dbReference>
<reference evidence="1 2" key="1">
    <citation type="submission" date="2015-06" db="EMBL/GenBank/DDBJ databases">
        <title>Draft genome of the moderately acidophilic sulfate reducer Candidatus Desulfosporosinus acididurans strain M1.</title>
        <authorList>
            <person name="Poehlein A."/>
            <person name="Petzsch P."/>
            <person name="Johnson B.D."/>
            <person name="Schloemann M."/>
            <person name="Daniel R."/>
            <person name="Muehling M."/>
        </authorList>
    </citation>
    <scope>NUCLEOTIDE SEQUENCE [LARGE SCALE GENOMIC DNA]</scope>
    <source>
        <strain evidence="1 2">M1</strain>
    </source>
</reference>
<proteinExistence type="predicted"/>
<dbReference type="PATRIC" id="fig|476652.3.peg.2395"/>
<gene>
    <name evidence="1" type="ORF">DEAC_c23070</name>
</gene>
<evidence type="ECO:0000313" key="2">
    <source>
        <dbReference type="Proteomes" id="UP000036356"/>
    </source>
</evidence>
<protein>
    <recommendedName>
        <fullName evidence="3">Chorismate mutase</fullName>
    </recommendedName>
</protein>
<organism evidence="1 2">
    <name type="scientific">Desulfosporosinus acididurans</name>
    <dbReference type="NCBI Taxonomy" id="476652"/>
    <lineage>
        <taxon>Bacteria</taxon>
        <taxon>Bacillati</taxon>
        <taxon>Bacillota</taxon>
        <taxon>Clostridia</taxon>
        <taxon>Eubacteriales</taxon>
        <taxon>Desulfitobacteriaceae</taxon>
        <taxon>Desulfosporosinus</taxon>
    </lineage>
</organism>
<name>A0A0J1FQV7_9FIRM</name>
<sequence length="100" mass="11802">MKTSPMRISFHTPTDHYCEDLILVDEQICELLAKRKELSNNNPGFPHQDLIPEWSQKFGLNEAWLQRIFSAYMIGEEHFLPPHRTNEFLKICSNIEVCRN</sequence>